<feature type="chain" id="PRO_5002162935" description="Carboxylesterase type B domain-containing protein" evidence="1">
    <location>
        <begin position="28"/>
        <end position="548"/>
    </location>
</feature>
<evidence type="ECO:0000259" key="2">
    <source>
        <dbReference type="Pfam" id="PF00135"/>
    </source>
</evidence>
<keyword evidence="1" id="KW-0732">Signal</keyword>
<feature type="domain" description="Carboxylesterase type B" evidence="2">
    <location>
        <begin position="32"/>
        <end position="515"/>
    </location>
</feature>
<dbReference type="EMBL" id="KN832886">
    <property type="protein sequence ID" value="KIM95772.1"/>
    <property type="molecule type" value="Genomic_DNA"/>
</dbReference>
<name>A0A0C3D1J2_OIDMZ</name>
<dbReference type="STRING" id="913774.A0A0C3D1J2"/>
<dbReference type="InterPro" id="IPR029058">
    <property type="entry name" value="AB_hydrolase_fold"/>
</dbReference>
<dbReference type="InterPro" id="IPR002018">
    <property type="entry name" value="CarbesteraseB"/>
</dbReference>
<accession>A0A0C3D1J2</accession>
<gene>
    <name evidence="3" type="ORF">OIDMADRAFT_171204</name>
</gene>
<dbReference type="Proteomes" id="UP000054321">
    <property type="component" value="Unassembled WGS sequence"/>
</dbReference>
<dbReference type="Gene3D" id="3.40.50.1820">
    <property type="entry name" value="alpha/beta hydrolase"/>
    <property type="match status" value="1"/>
</dbReference>
<dbReference type="PANTHER" id="PTHR11559">
    <property type="entry name" value="CARBOXYLESTERASE"/>
    <property type="match status" value="1"/>
</dbReference>
<sequence length="548" mass="58336">MKTRHFDRHSLGLLCLPALLPPLGVSAALFDRVVETKYGPVQGVAAFSSAPVGNISGWQNVGVWKGVPYAATTAGANRWRPPQDPVSWTETLDTSVFGPACPESQGDSATVSEDCLNLNIWSNANSTDDKLPVIMWAHPAGSAGSDALFDGGGMAAKGVVFVTINYRDGAFGWLAHPQLSAEVYHETGSNSSGNWGMLDQFAALKWIQANIAAFGGDPELITTAGQSAGSAAAYHIVNSPLVKGIPKRAIAESGVRDPRDPEAGSLAESYNNLTTAYVLGEAFLTANGATTITELRAIPLAELNDTASAPGSGGGFRATLDYYAMPATYATSLSRPPTNDIPFITGNTKDESGASTTTNLTVAQYVADMQAQYGPFNLSAVALDLYPAVNASEADASYNQHWQDTSRVSSWGYARGWYLGGAKSPIYTYFWDHAPPGQTQGAYHESEINYVLNNLYATDKPWEALDYAIAAKMSAYWANFAATGDPNLGGYYSPGDSNGNGEPLVTWNPTLGNKTITMRLGDGWAPIPIAEPAQIAFLDEYFSDQIPY</sequence>
<dbReference type="Pfam" id="PF00135">
    <property type="entry name" value="COesterase"/>
    <property type="match status" value="1"/>
</dbReference>
<reference evidence="4" key="2">
    <citation type="submission" date="2015-01" db="EMBL/GenBank/DDBJ databases">
        <title>Evolutionary Origins and Diversification of the Mycorrhizal Mutualists.</title>
        <authorList>
            <consortium name="DOE Joint Genome Institute"/>
            <consortium name="Mycorrhizal Genomics Consortium"/>
            <person name="Kohler A."/>
            <person name="Kuo A."/>
            <person name="Nagy L.G."/>
            <person name="Floudas D."/>
            <person name="Copeland A."/>
            <person name="Barry K.W."/>
            <person name="Cichocki N."/>
            <person name="Veneault-Fourrey C."/>
            <person name="LaButti K."/>
            <person name="Lindquist E.A."/>
            <person name="Lipzen A."/>
            <person name="Lundell T."/>
            <person name="Morin E."/>
            <person name="Murat C."/>
            <person name="Riley R."/>
            <person name="Ohm R."/>
            <person name="Sun H."/>
            <person name="Tunlid A."/>
            <person name="Henrissat B."/>
            <person name="Grigoriev I.V."/>
            <person name="Hibbett D.S."/>
            <person name="Martin F."/>
        </authorList>
    </citation>
    <scope>NUCLEOTIDE SEQUENCE [LARGE SCALE GENOMIC DNA]</scope>
    <source>
        <strain evidence="4">Zn</strain>
    </source>
</reference>
<evidence type="ECO:0000256" key="1">
    <source>
        <dbReference type="SAM" id="SignalP"/>
    </source>
</evidence>
<dbReference type="InterPro" id="IPR050309">
    <property type="entry name" value="Type-B_Carboxylest/Lipase"/>
</dbReference>
<dbReference type="SUPFAM" id="SSF53474">
    <property type="entry name" value="alpha/beta-Hydrolases"/>
    <property type="match status" value="1"/>
</dbReference>
<proteinExistence type="predicted"/>
<keyword evidence="4" id="KW-1185">Reference proteome</keyword>
<reference evidence="3 4" key="1">
    <citation type="submission" date="2014-04" db="EMBL/GenBank/DDBJ databases">
        <authorList>
            <consortium name="DOE Joint Genome Institute"/>
            <person name="Kuo A."/>
            <person name="Martino E."/>
            <person name="Perotto S."/>
            <person name="Kohler A."/>
            <person name="Nagy L.G."/>
            <person name="Floudas D."/>
            <person name="Copeland A."/>
            <person name="Barry K.W."/>
            <person name="Cichocki N."/>
            <person name="Veneault-Fourrey C."/>
            <person name="LaButti K."/>
            <person name="Lindquist E.A."/>
            <person name="Lipzen A."/>
            <person name="Lundell T."/>
            <person name="Morin E."/>
            <person name="Murat C."/>
            <person name="Sun H."/>
            <person name="Tunlid A."/>
            <person name="Henrissat B."/>
            <person name="Grigoriev I.V."/>
            <person name="Hibbett D.S."/>
            <person name="Martin F."/>
            <person name="Nordberg H.P."/>
            <person name="Cantor M.N."/>
            <person name="Hua S.X."/>
        </authorList>
    </citation>
    <scope>NUCLEOTIDE SEQUENCE [LARGE SCALE GENOMIC DNA]</scope>
    <source>
        <strain evidence="3 4">Zn</strain>
    </source>
</reference>
<dbReference type="ESTHER" id="9pezi-a0a0c3d1j2">
    <property type="family name" value="Fungal_carboxylesterase_lipase"/>
</dbReference>
<dbReference type="AlphaFoldDB" id="A0A0C3D1J2"/>
<dbReference type="OrthoDB" id="408631at2759"/>
<organism evidence="3 4">
    <name type="scientific">Oidiodendron maius (strain Zn)</name>
    <dbReference type="NCBI Taxonomy" id="913774"/>
    <lineage>
        <taxon>Eukaryota</taxon>
        <taxon>Fungi</taxon>
        <taxon>Dikarya</taxon>
        <taxon>Ascomycota</taxon>
        <taxon>Pezizomycotina</taxon>
        <taxon>Leotiomycetes</taxon>
        <taxon>Leotiomycetes incertae sedis</taxon>
        <taxon>Myxotrichaceae</taxon>
        <taxon>Oidiodendron</taxon>
    </lineage>
</organism>
<protein>
    <recommendedName>
        <fullName evidence="2">Carboxylesterase type B domain-containing protein</fullName>
    </recommendedName>
</protein>
<dbReference type="HOGENOM" id="CLU_006586_16_3_1"/>
<dbReference type="InParanoid" id="A0A0C3D1J2"/>
<feature type="signal peptide" evidence="1">
    <location>
        <begin position="1"/>
        <end position="27"/>
    </location>
</feature>
<evidence type="ECO:0000313" key="4">
    <source>
        <dbReference type="Proteomes" id="UP000054321"/>
    </source>
</evidence>
<evidence type="ECO:0000313" key="3">
    <source>
        <dbReference type="EMBL" id="KIM95772.1"/>
    </source>
</evidence>